<dbReference type="InterPro" id="IPR001362">
    <property type="entry name" value="Glyco_hydro_32"/>
</dbReference>
<sequence>MQISSAFIGLVLAAGPTLGFPSPAATGTDAITNATAIPSLPTATQSVANSSASNAASTPSWLPDFTQAPPANFSSLANGSLFSHWRPKAHFIHPSGLTGDPTGLWADPKGTGAIISTIYGYLRTVPGASPFGNALRAAKTNDYVTFEDWGVTIGPGGMNDPIAVFDGKAVPKGYKGLPTLIYAAISYSPISWRVPYVPGAETQALAYSEDKGKTWIKAPIPPVIRSPPANVSVTGFRDPYMFQSKALDRAMGLKSNLGQQWWATVSSGDRGKGSRIYLYKQEGGDWTNWTYVGAPLAPESNTTFGEYAFTGNDGVNFECVTPLTLGQKGDDANGIEVFTMGAEGNKSVHSWQLWKIGAWKPASPVEFEVHATGGLDWAAGYACTGVEDYKGGRRIYTCMFTEDFVTDGKYKQEWQNSLTLSREVFIKELVVPDNALARTRASWAIKLSNGSTVAADSPAVPKSKDGTLTLVTLGQRPVNELYAMRKKATASWKESNMKLSPKTANQTRGAQIKKDSNGTYVFVPFSRSPSGRHWEMEATLKFNSKVLRNVNVSDFAAGITLMSGNNESAVFSYQPAKENVMITRDLALSSDLIYKDPQNGTLRLWDVKDGKSFSTQSLNVRIFMDGSALEVFINDVFALSTRLYYWYPNSTQMGFWYHLPQGSVDDDMLSVSWSNVQVWEGLFDAYPKRSKNPVDLGVYDSPIGYPQPPANPNGPLYYDDSYNIPSGVNGSRWSFQTWEGA</sequence>
<comment type="similarity">
    <text evidence="1 4">Belongs to the glycosyl hydrolase 32 family.</text>
</comment>
<evidence type="ECO:0000256" key="1">
    <source>
        <dbReference type="ARBA" id="ARBA00009902"/>
    </source>
</evidence>
<dbReference type="GO" id="GO:0004575">
    <property type="term" value="F:sucrose alpha-glucosidase activity"/>
    <property type="evidence" value="ECO:0007669"/>
    <property type="project" value="TreeGrafter"/>
</dbReference>
<evidence type="ECO:0000259" key="5">
    <source>
        <dbReference type="Pfam" id="PF00251"/>
    </source>
</evidence>
<dbReference type="Gene3D" id="2.60.120.560">
    <property type="entry name" value="Exo-inulinase, domain 1"/>
    <property type="match status" value="1"/>
</dbReference>
<feature type="domain" description="Glycosyl hydrolase family 32 C-terminal" evidence="6">
    <location>
        <begin position="514"/>
        <end position="679"/>
    </location>
</feature>
<dbReference type="AlphaFoldDB" id="A0A177TK67"/>
<evidence type="ECO:0008006" key="9">
    <source>
        <dbReference type="Google" id="ProtNLM"/>
    </source>
</evidence>
<dbReference type="InterPro" id="IPR023296">
    <property type="entry name" value="Glyco_hydro_beta-prop_sf"/>
</dbReference>
<dbReference type="GO" id="GO:0005987">
    <property type="term" value="P:sucrose catabolic process"/>
    <property type="evidence" value="ECO:0007669"/>
    <property type="project" value="TreeGrafter"/>
</dbReference>
<dbReference type="InterPro" id="IPR013320">
    <property type="entry name" value="ConA-like_dom_sf"/>
</dbReference>
<keyword evidence="3 4" id="KW-0326">Glycosidase</keyword>
<dbReference type="PANTHER" id="PTHR42800:SF3">
    <property type="entry name" value="GLYCOSYL HYDROLASE FAMILY 32 N-TERMINAL DOMAIN-CONTAINING PROTEIN"/>
    <property type="match status" value="1"/>
</dbReference>
<accession>A0A177TK67</accession>
<evidence type="ECO:0000313" key="7">
    <source>
        <dbReference type="EMBL" id="KAE8246843.1"/>
    </source>
</evidence>
<dbReference type="PANTHER" id="PTHR42800">
    <property type="entry name" value="EXOINULINASE INUD (AFU_ORTHOLOGUE AFUA_5G00480)"/>
    <property type="match status" value="1"/>
</dbReference>
<dbReference type="Proteomes" id="UP000077521">
    <property type="component" value="Unassembled WGS sequence"/>
</dbReference>
<gene>
    <name evidence="7" type="ORF">A4X13_0g5604</name>
</gene>
<protein>
    <recommendedName>
        <fullName evidence="9">Glycosyl hydrolase family 32 C-terminal domain-containing protein</fullName>
    </recommendedName>
</protein>
<dbReference type="EMBL" id="LWDF02000450">
    <property type="protein sequence ID" value="KAE8246843.1"/>
    <property type="molecule type" value="Genomic_DNA"/>
</dbReference>
<keyword evidence="8" id="KW-1185">Reference proteome</keyword>
<dbReference type="Gene3D" id="2.115.10.20">
    <property type="entry name" value="Glycosyl hydrolase domain, family 43"/>
    <property type="match status" value="1"/>
</dbReference>
<evidence type="ECO:0000256" key="2">
    <source>
        <dbReference type="ARBA" id="ARBA00022801"/>
    </source>
</evidence>
<dbReference type="GO" id="GO:0005737">
    <property type="term" value="C:cytoplasm"/>
    <property type="evidence" value="ECO:0007669"/>
    <property type="project" value="TreeGrafter"/>
</dbReference>
<evidence type="ECO:0000256" key="4">
    <source>
        <dbReference type="RuleBase" id="RU362110"/>
    </source>
</evidence>
<proteinExistence type="inferred from homology"/>
<evidence type="ECO:0000313" key="8">
    <source>
        <dbReference type="Proteomes" id="UP000077521"/>
    </source>
</evidence>
<dbReference type="Pfam" id="PF00251">
    <property type="entry name" value="Glyco_hydro_32N"/>
    <property type="match status" value="1"/>
</dbReference>
<name>A0A177TK67_9BASI</name>
<feature type="domain" description="Glycosyl hydrolase family 32 N-terminal" evidence="5">
    <location>
        <begin position="104"/>
        <end position="428"/>
    </location>
</feature>
<evidence type="ECO:0000259" key="6">
    <source>
        <dbReference type="Pfam" id="PF08244"/>
    </source>
</evidence>
<dbReference type="InterPro" id="IPR013189">
    <property type="entry name" value="Glyco_hydro_32_C"/>
</dbReference>
<dbReference type="SMART" id="SM00640">
    <property type="entry name" value="Glyco_32"/>
    <property type="match status" value="1"/>
</dbReference>
<dbReference type="Pfam" id="PF08244">
    <property type="entry name" value="Glyco_hydro_32C"/>
    <property type="match status" value="1"/>
</dbReference>
<reference evidence="7" key="1">
    <citation type="submission" date="2016-04" db="EMBL/GenBank/DDBJ databases">
        <authorList>
            <person name="Nguyen H.D."/>
            <person name="Samba Siva P."/>
            <person name="Cullis J."/>
            <person name="Levesque C.A."/>
            <person name="Hambleton S."/>
        </authorList>
    </citation>
    <scope>NUCLEOTIDE SEQUENCE</scope>
    <source>
        <strain evidence="7">DAOMC 236416</strain>
    </source>
</reference>
<dbReference type="InterPro" id="IPR013148">
    <property type="entry name" value="Glyco_hydro_32_N"/>
</dbReference>
<comment type="caution">
    <text evidence="7">The sequence shown here is derived from an EMBL/GenBank/DDBJ whole genome shotgun (WGS) entry which is preliminary data.</text>
</comment>
<reference evidence="7" key="2">
    <citation type="journal article" date="2019" name="IMA Fungus">
        <title>Genome sequencing and comparison of five Tilletia species to identify candidate genes for the detection of regulated species infecting wheat.</title>
        <authorList>
            <person name="Nguyen H.D.T."/>
            <person name="Sultana T."/>
            <person name="Kesanakurti P."/>
            <person name="Hambleton S."/>
        </authorList>
    </citation>
    <scope>NUCLEOTIDE SEQUENCE</scope>
    <source>
        <strain evidence="7">DAOMC 236416</strain>
    </source>
</reference>
<keyword evidence="2 4" id="KW-0378">Hydrolase</keyword>
<dbReference type="CDD" id="cd18621">
    <property type="entry name" value="GH32_XdINV-like"/>
    <property type="match status" value="1"/>
</dbReference>
<organism evidence="7 8">
    <name type="scientific">Tilletia indica</name>
    <dbReference type="NCBI Taxonomy" id="43049"/>
    <lineage>
        <taxon>Eukaryota</taxon>
        <taxon>Fungi</taxon>
        <taxon>Dikarya</taxon>
        <taxon>Basidiomycota</taxon>
        <taxon>Ustilaginomycotina</taxon>
        <taxon>Exobasidiomycetes</taxon>
        <taxon>Tilletiales</taxon>
        <taxon>Tilletiaceae</taxon>
        <taxon>Tilletia</taxon>
    </lineage>
</organism>
<dbReference type="SUPFAM" id="SSF49899">
    <property type="entry name" value="Concanavalin A-like lectins/glucanases"/>
    <property type="match status" value="1"/>
</dbReference>
<dbReference type="SUPFAM" id="SSF75005">
    <property type="entry name" value="Arabinanase/levansucrase/invertase"/>
    <property type="match status" value="1"/>
</dbReference>
<evidence type="ECO:0000256" key="3">
    <source>
        <dbReference type="ARBA" id="ARBA00023295"/>
    </source>
</evidence>